<comment type="caution">
    <text evidence="1">The sequence shown here is derived from an EMBL/GenBank/DDBJ whole genome shotgun (WGS) entry which is preliminary data.</text>
</comment>
<reference evidence="1 2" key="1">
    <citation type="submission" date="2024-05" db="EMBL/GenBank/DDBJ databases">
        <title>Haplotype-resolved chromosome-level genome assembly of Huyou (Citrus changshanensis).</title>
        <authorList>
            <person name="Miao C."/>
            <person name="Chen W."/>
            <person name="Wu Y."/>
            <person name="Wang L."/>
            <person name="Zhao S."/>
            <person name="Grierson D."/>
            <person name="Xu C."/>
            <person name="Chen K."/>
        </authorList>
    </citation>
    <scope>NUCLEOTIDE SEQUENCE [LARGE SCALE GENOMIC DNA]</scope>
    <source>
        <strain evidence="1">01-14</strain>
        <tissue evidence="1">Leaf</tissue>
    </source>
</reference>
<gene>
    <name evidence="1" type="ORF">WN944_021150</name>
</gene>
<keyword evidence="2" id="KW-1185">Reference proteome</keyword>
<dbReference type="Proteomes" id="UP001428341">
    <property type="component" value="Unassembled WGS sequence"/>
</dbReference>
<sequence>MGIKRLKNGQEKLRKQGVRLRLSEKTQANQRKKECASGWIASNVGNIRGVDAASTSPPSTTALRVANAACAARGLVLSSQPPLPRQLLCNCNHPGLRLQLPQAPRDLKVLWMLARPVGAVLRVMVGLLPK</sequence>
<evidence type="ECO:0000313" key="1">
    <source>
        <dbReference type="EMBL" id="KAK9228201.1"/>
    </source>
</evidence>
<dbReference type="AlphaFoldDB" id="A0AAP0N0Y8"/>
<protein>
    <submittedName>
        <fullName evidence="1">Uncharacterized protein</fullName>
    </submittedName>
</protein>
<dbReference type="EMBL" id="JBCGBO010000001">
    <property type="protein sequence ID" value="KAK9228201.1"/>
    <property type="molecule type" value="Genomic_DNA"/>
</dbReference>
<proteinExistence type="predicted"/>
<evidence type="ECO:0000313" key="2">
    <source>
        <dbReference type="Proteomes" id="UP001428341"/>
    </source>
</evidence>
<organism evidence="1 2">
    <name type="scientific">Citrus x changshan-huyou</name>
    <dbReference type="NCBI Taxonomy" id="2935761"/>
    <lineage>
        <taxon>Eukaryota</taxon>
        <taxon>Viridiplantae</taxon>
        <taxon>Streptophyta</taxon>
        <taxon>Embryophyta</taxon>
        <taxon>Tracheophyta</taxon>
        <taxon>Spermatophyta</taxon>
        <taxon>Magnoliopsida</taxon>
        <taxon>eudicotyledons</taxon>
        <taxon>Gunneridae</taxon>
        <taxon>Pentapetalae</taxon>
        <taxon>rosids</taxon>
        <taxon>malvids</taxon>
        <taxon>Sapindales</taxon>
        <taxon>Rutaceae</taxon>
        <taxon>Aurantioideae</taxon>
        <taxon>Citrus</taxon>
    </lineage>
</organism>
<name>A0AAP0N0Y8_9ROSI</name>
<accession>A0AAP0N0Y8</accession>